<evidence type="ECO:0000256" key="9">
    <source>
        <dbReference type="ARBA" id="ARBA00023125"/>
    </source>
</evidence>
<dbReference type="InterPro" id="IPR036388">
    <property type="entry name" value="WH-like_DNA-bd_sf"/>
</dbReference>
<dbReference type="InterPro" id="IPR036390">
    <property type="entry name" value="WH_DNA-bd_sf"/>
</dbReference>
<keyword evidence="5 11" id="KW-0479">Metal-binding</keyword>
<gene>
    <name evidence="13" type="ORF">UM93_10585</name>
</gene>
<evidence type="ECO:0000256" key="4">
    <source>
        <dbReference type="ARBA" id="ARBA00022491"/>
    </source>
</evidence>
<organism evidence="13 14">
    <name type="scientific">Psychromicrobium lacuslunae</name>
    <dbReference type="NCBI Taxonomy" id="1618207"/>
    <lineage>
        <taxon>Bacteria</taxon>
        <taxon>Bacillati</taxon>
        <taxon>Actinomycetota</taxon>
        <taxon>Actinomycetes</taxon>
        <taxon>Micrococcales</taxon>
        <taxon>Micrococcaceae</taxon>
        <taxon>Psychromicrobium</taxon>
    </lineage>
</organism>
<keyword evidence="9" id="KW-0238">DNA-binding</keyword>
<dbReference type="AlphaFoldDB" id="A0A0D4C3U7"/>
<name>A0A0D4C3U7_9MICC</name>
<dbReference type="GO" id="GO:0008270">
    <property type="term" value="F:zinc ion binding"/>
    <property type="evidence" value="ECO:0007669"/>
    <property type="project" value="TreeGrafter"/>
</dbReference>
<dbReference type="SUPFAM" id="SSF46785">
    <property type="entry name" value="Winged helix' DNA-binding domain"/>
    <property type="match status" value="1"/>
</dbReference>
<proteinExistence type="inferred from homology"/>
<evidence type="ECO:0000313" key="14">
    <source>
        <dbReference type="Proteomes" id="UP000061839"/>
    </source>
</evidence>
<sequence>MGTQQPEGGPSQDWESSLRAAGRRVTRQRLAVLTAADSAPHQDAEHIWQAAKAELPELTLQSVYTVLADLTALDLLRKIDPTSGPARYETRVGDNHHHAVCIKCGRIEDVDCAVGHAPCLEASSSTMRILHAEVTFSGICTDCTAQDQAIQNFTPPHRNTNQGES</sequence>
<evidence type="ECO:0000313" key="13">
    <source>
        <dbReference type="EMBL" id="AJT43046.1"/>
    </source>
</evidence>
<dbReference type="PATRIC" id="fig|1618207.4.peg.2145"/>
<feature type="binding site" evidence="11">
    <location>
        <position position="143"/>
    </location>
    <ligand>
        <name>Zn(2+)</name>
        <dbReference type="ChEBI" id="CHEBI:29105"/>
    </ligand>
</feature>
<dbReference type="CDD" id="cd07153">
    <property type="entry name" value="Fur_like"/>
    <property type="match status" value="1"/>
</dbReference>
<keyword evidence="6 11" id="KW-0862">Zinc</keyword>
<evidence type="ECO:0000256" key="11">
    <source>
        <dbReference type="PIRSR" id="PIRSR602481-1"/>
    </source>
</evidence>
<dbReference type="InterPro" id="IPR043135">
    <property type="entry name" value="Fur_C"/>
</dbReference>
<keyword evidence="7" id="KW-0408">Iron</keyword>
<dbReference type="Gene3D" id="3.30.1490.190">
    <property type="match status" value="1"/>
</dbReference>
<evidence type="ECO:0000256" key="6">
    <source>
        <dbReference type="ARBA" id="ARBA00022833"/>
    </source>
</evidence>
<dbReference type="GO" id="GO:0045892">
    <property type="term" value="P:negative regulation of DNA-templated transcription"/>
    <property type="evidence" value="ECO:0007669"/>
    <property type="project" value="TreeGrafter"/>
</dbReference>
<comment type="similarity">
    <text evidence="2">Belongs to the Fur family.</text>
</comment>
<keyword evidence="8" id="KW-0805">Transcription regulation</keyword>
<keyword evidence="3" id="KW-0963">Cytoplasm</keyword>
<keyword evidence="10" id="KW-0804">Transcription</keyword>
<dbReference type="GO" id="GO:0005737">
    <property type="term" value="C:cytoplasm"/>
    <property type="evidence" value="ECO:0007669"/>
    <property type="project" value="UniProtKB-SubCell"/>
</dbReference>
<feature type="binding site" evidence="11">
    <location>
        <position position="140"/>
    </location>
    <ligand>
        <name>Zn(2+)</name>
        <dbReference type="ChEBI" id="CHEBI:29105"/>
    </ligand>
</feature>
<feature type="binding site" evidence="11">
    <location>
        <position position="104"/>
    </location>
    <ligand>
        <name>Zn(2+)</name>
        <dbReference type="ChEBI" id="CHEBI:29105"/>
    </ligand>
</feature>
<comment type="subcellular location">
    <subcellularLocation>
        <location evidence="1">Cytoplasm</location>
    </subcellularLocation>
</comment>
<feature type="binding site" evidence="11">
    <location>
        <position position="101"/>
    </location>
    <ligand>
        <name>Zn(2+)</name>
        <dbReference type="ChEBI" id="CHEBI:29105"/>
    </ligand>
</feature>
<evidence type="ECO:0000256" key="3">
    <source>
        <dbReference type="ARBA" id="ARBA00022490"/>
    </source>
</evidence>
<dbReference type="GO" id="GO:1900376">
    <property type="term" value="P:regulation of secondary metabolite biosynthetic process"/>
    <property type="evidence" value="ECO:0007669"/>
    <property type="project" value="TreeGrafter"/>
</dbReference>
<comment type="cofactor">
    <cofactor evidence="11">
        <name>Zn(2+)</name>
        <dbReference type="ChEBI" id="CHEBI:29105"/>
    </cofactor>
    <text evidence="11">Binds 1 zinc ion per subunit.</text>
</comment>
<feature type="region of interest" description="Disordered" evidence="12">
    <location>
        <begin position="1"/>
        <end position="20"/>
    </location>
</feature>
<dbReference type="Gene3D" id="1.10.10.10">
    <property type="entry name" value="Winged helix-like DNA-binding domain superfamily/Winged helix DNA-binding domain"/>
    <property type="match status" value="1"/>
</dbReference>
<dbReference type="GO" id="GO:0000976">
    <property type="term" value="F:transcription cis-regulatory region binding"/>
    <property type="evidence" value="ECO:0007669"/>
    <property type="project" value="TreeGrafter"/>
</dbReference>
<evidence type="ECO:0000256" key="7">
    <source>
        <dbReference type="ARBA" id="ARBA00023004"/>
    </source>
</evidence>
<evidence type="ECO:0000256" key="8">
    <source>
        <dbReference type="ARBA" id="ARBA00023015"/>
    </source>
</evidence>
<evidence type="ECO:0000256" key="10">
    <source>
        <dbReference type="ARBA" id="ARBA00023163"/>
    </source>
</evidence>
<reference evidence="13 14" key="1">
    <citation type="journal article" date="2015" name="Genome Announc.">
        <title>Complete Genome Sequencing of Protease-Producing Novel Arthrobacter sp. Strain IHBB 11108 Using PacBio Single-Molecule Real-Time Sequencing Technology.</title>
        <authorList>
            <person name="Kiran S."/>
            <person name="Swarnkar M.K."/>
            <person name="Pal M."/>
            <person name="Thakur R."/>
            <person name="Tewari R."/>
            <person name="Singh A.K."/>
            <person name="Gulati A."/>
        </authorList>
    </citation>
    <scope>NUCLEOTIDE SEQUENCE [LARGE SCALE GENOMIC DNA]</scope>
    <source>
        <strain evidence="13 14">IHBB 11108</strain>
    </source>
</reference>
<accession>A0A0D4C3U7</accession>
<evidence type="ECO:0000256" key="5">
    <source>
        <dbReference type="ARBA" id="ARBA00022723"/>
    </source>
</evidence>
<dbReference type="KEGG" id="ari:UM93_10585"/>
<dbReference type="InterPro" id="IPR002481">
    <property type="entry name" value="FUR"/>
</dbReference>
<dbReference type="HOGENOM" id="CLU_096072_4_0_11"/>
<dbReference type="GO" id="GO:0003700">
    <property type="term" value="F:DNA-binding transcription factor activity"/>
    <property type="evidence" value="ECO:0007669"/>
    <property type="project" value="InterPro"/>
</dbReference>
<dbReference type="Proteomes" id="UP000061839">
    <property type="component" value="Chromosome"/>
</dbReference>
<keyword evidence="4" id="KW-0678">Repressor</keyword>
<evidence type="ECO:0000256" key="12">
    <source>
        <dbReference type="SAM" id="MobiDB-lite"/>
    </source>
</evidence>
<dbReference type="Pfam" id="PF01475">
    <property type="entry name" value="FUR"/>
    <property type="match status" value="1"/>
</dbReference>
<dbReference type="PANTHER" id="PTHR33202">
    <property type="entry name" value="ZINC UPTAKE REGULATION PROTEIN"/>
    <property type="match status" value="1"/>
</dbReference>
<dbReference type="STRING" id="1618207.UM93_10585"/>
<evidence type="ECO:0000256" key="2">
    <source>
        <dbReference type="ARBA" id="ARBA00007957"/>
    </source>
</evidence>
<dbReference type="PANTHER" id="PTHR33202:SF18">
    <property type="entry name" value="TRANSCRIPTIONAL REGULATOR FURA"/>
    <property type="match status" value="1"/>
</dbReference>
<keyword evidence="14" id="KW-1185">Reference proteome</keyword>
<protein>
    <submittedName>
        <fullName evidence="13">Fur family transcriptional regulator</fullName>
    </submittedName>
</protein>
<evidence type="ECO:0000256" key="1">
    <source>
        <dbReference type="ARBA" id="ARBA00004496"/>
    </source>
</evidence>
<dbReference type="EMBL" id="CP011005">
    <property type="protein sequence ID" value="AJT43046.1"/>
    <property type="molecule type" value="Genomic_DNA"/>
</dbReference>